<dbReference type="AlphaFoldDB" id="A0A1Y5IJ58"/>
<organism evidence="1">
    <name type="scientific">Ostreococcus tauri</name>
    <name type="common">Marine green alga</name>
    <dbReference type="NCBI Taxonomy" id="70448"/>
    <lineage>
        <taxon>Eukaryota</taxon>
        <taxon>Viridiplantae</taxon>
        <taxon>Chlorophyta</taxon>
        <taxon>Mamiellophyceae</taxon>
        <taxon>Mamiellales</taxon>
        <taxon>Bathycoccaceae</taxon>
        <taxon>Ostreococcus</taxon>
    </lineage>
</organism>
<dbReference type="Proteomes" id="UP000195557">
    <property type="component" value="Unassembled WGS sequence"/>
</dbReference>
<sequence length="151" mass="16820">MACAVMSVVTSARAEAMETGGGDGNSRWTLLELDEDAFRTRRSFETPAYDVGEDGRARFRGWFSAKVLTTPGMDALREPVPERVRPIRDETWKVTMKGQERVLTLTTEGRLIVGDEYDADTWFVLNGLEYDTESAFEDTSTCDATTGSCEL</sequence>
<reference evidence="1" key="1">
    <citation type="submission" date="2017-04" db="EMBL/GenBank/DDBJ databases">
        <title>Population genomics of picophytoplankton unveils novel chromosome hypervariability.</title>
        <authorList>
            <consortium name="DOE Joint Genome Institute"/>
            <person name="Blanc-Mathieu R."/>
            <person name="Krasovec M."/>
            <person name="Hebrard M."/>
            <person name="Yau S."/>
            <person name="Desgranges E."/>
            <person name="Martin J."/>
            <person name="Schackwitz W."/>
            <person name="Kuo A."/>
            <person name="Salin G."/>
            <person name="Donnadieu C."/>
            <person name="Desdevises Y."/>
            <person name="Sanchez-Ferandin S."/>
            <person name="Moreau H."/>
            <person name="Rivals E."/>
            <person name="Grigoriev I.V."/>
            <person name="Grimsley N."/>
            <person name="Eyre-Walker A."/>
            <person name="Piganeau G."/>
        </authorList>
    </citation>
    <scope>NUCLEOTIDE SEQUENCE [LARGE SCALE GENOMIC DNA]</scope>
    <source>
        <strain evidence="1">RCC 1115</strain>
    </source>
</reference>
<dbReference type="EMBL" id="KZ155771">
    <property type="protein sequence ID" value="OUS49599.1"/>
    <property type="molecule type" value="Genomic_DNA"/>
</dbReference>
<evidence type="ECO:0000313" key="1">
    <source>
        <dbReference type="EMBL" id="OUS49599.1"/>
    </source>
</evidence>
<gene>
    <name evidence="1" type="ORF">BE221DRAFT_65300</name>
</gene>
<protein>
    <submittedName>
        <fullName evidence="1">Uncharacterized protein</fullName>
    </submittedName>
</protein>
<accession>A0A1Y5IJ58</accession>
<proteinExistence type="predicted"/>
<name>A0A1Y5IJ58_OSTTA</name>